<dbReference type="EMBL" id="UINC01040553">
    <property type="protein sequence ID" value="SVB40594.1"/>
    <property type="molecule type" value="Genomic_DNA"/>
</dbReference>
<dbReference type="Pfam" id="PF12796">
    <property type="entry name" value="Ank_2"/>
    <property type="match status" value="1"/>
</dbReference>
<sequence length="210" mass="22380">MKHLLLTTIAAVLLVGCATQAKQLASAAESKLNEPIAEVPAQSSKPLSEADKALIDAALTGNIEAAKQAIVDDANVNVKGSGRWTPMHFATWGGYKEVVKLLIAKDADLNAEDVNGKTPLDWSGGEEETADLLRNYGGKTSEELSIHIAAERGNITVFKQHLAAGENVNAKDRIGKTPLDRAITNYQTETADIIRKHGGKTADELKAEGK</sequence>
<gene>
    <name evidence="3" type="ORF">METZ01_LOCUS193448</name>
</gene>
<name>A0A382DRK6_9ZZZZ</name>
<dbReference type="PANTHER" id="PTHR24141:SF1">
    <property type="entry name" value="2-5A-DEPENDENT RIBONUCLEASE"/>
    <property type="match status" value="1"/>
</dbReference>
<keyword evidence="2" id="KW-0040">ANK repeat</keyword>
<dbReference type="SMART" id="SM00248">
    <property type="entry name" value="ANK"/>
    <property type="match status" value="4"/>
</dbReference>
<dbReference type="PROSITE" id="PS50088">
    <property type="entry name" value="ANK_REPEAT"/>
    <property type="match status" value="2"/>
</dbReference>
<dbReference type="InterPro" id="IPR002110">
    <property type="entry name" value="Ankyrin_rpt"/>
</dbReference>
<protein>
    <submittedName>
        <fullName evidence="3">Uncharacterized protein</fullName>
    </submittedName>
</protein>
<dbReference type="PROSITE" id="PS51257">
    <property type="entry name" value="PROKAR_LIPOPROTEIN"/>
    <property type="match status" value="1"/>
</dbReference>
<dbReference type="GO" id="GO:0003723">
    <property type="term" value="F:RNA binding"/>
    <property type="evidence" value="ECO:0007669"/>
    <property type="project" value="TreeGrafter"/>
</dbReference>
<dbReference type="AlphaFoldDB" id="A0A382DRK6"/>
<evidence type="ECO:0000313" key="3">
    <source>
        <dbReference type="EMBL" id="SVB40594.1"/>
    </source>
</evidence>
<keyword evidence="1" id="KW-0677">Repeat</keyword>
<reference evidence="3" key="1">
    <citation type="submission" date="2018-05" db="EMBL/GenBank/DDBJ databases">
        <authorList>
            <person name="Lanie J.A."/>
            <person name="Ng W.-L."/>
            <person name="Kazmierczak K.M."/>
            <person name="Andrzejewski T.M."/>
            <person name="Davidsen T.M."/>
            <person name="Wayne K.J."/>
            <person name="Tettelin H."/>
            <person name="Glass J.I."/>
            <person name="Rusch D."/>
            <person name="Podicherti R."/>
            <person name="Tsui H.-C.T."/>
            <person name="Winkler M.E."/>
        </authorList>
    </citation>
    <scope>NUCLEOTIDE SEQUENCE</scope>
</reference>
<evidence type="ECO:0000256" key="2">
    <source>
        <dbReference type="ARBA" id="ARBA00023043"/>
    </source>
</evidence>
<evidence type="ECO:0000256" key="1">
    <source>
        <dbReference type="ARBA" id="ARBA00022737"/>
    </source>
</evidence>
<dbReference type="Gene3D" id="1.25.40.20">
    <property type="entry name" value="Ankyrin repeat-containing domain"/>
    <property type="match status" value="2"/>
</dbReference>
<dbReference type="InterPro" id="IPR036770">
    <property type="entry name" value="Ankyrin_rpt-contain_sf"/>
</dbReference>
<dbReference type="GO" id="GO:0004540">
    <property type="term" value="F:RNA nuclease activity"/>
    <property type="evidence" value="ECO:0007669"/>
    <property type="project" value="TreeGrafter"/>
</dbReference>
<accession>A0A382DRK6</accession>
<proteinExistence type="predicted"/>
<organism evidence="3">
    <name type="scientific">marine metagenome</name>
    <dbReference type="NCBI Taxonomy" id="408172"/>
    <lineage>
        <taxon>unclassified sequences</taxon>
        <taxon>metagenomes</taxon>
        <taxon>ecological metagenomes</taxon>
    </lineage>
</organism>
<dbReference type="PROSITE" id="PS50297">
    <property type="entry name" value="ANK_REP_REGION"/>
    <property type="match status" value="1"/>
</dbReference>
<dbReference type="GO" id="GO:0006396">
    <property type="term" value="P:RNA processing"/>
    <property type="evidence" value="ECO:0007669"/>
    <property type="project" value="TreeGrafter"/>
</dbReference>
<dbReference type="PANTHER" id="PTHR24141">
    <property type="entry name" value="2-5A-DEPENDENT RIBONUCLEASE"/>
    <property type="match status" value="1"/>
</dbReference>
<dbReference type="SUPFAM" id="SSF48403">
    <property type="entry name" value="Ankyrin repeat"/>
    <property type="match status" value="1"/>
</dbReference>